<dbReference type="InterPro" id="IPR029058">
    <property type="entry name" value="AB_hydrolase_fold"/>
</dbReference>
<comment type="similarity">
    <text evidence="1">Belongs to the AB hydrolase superfamily.</text>
</comment>
<evidence type="ECO:0000259" key="3">
    <source>
        <dbReference type="Pfam" id="PF00561"/>
    </source>
</evidence>
<evidence type="ECO:0000313" key="4">
    <source>
        <dbReference type="EMBL" id="KAB0800454.1"/>
    </source>
</evidence>
<sequence length="297" mass="33861">MEEKEFEIPVPWGQIAAKSWGNDKNQLVLMIHGTSDNAGSFDRLISHLPDTFYYIAFDLPGHGKSSHFPSNIPLHEINYMLAVNMVVNYVNREKIILIGHSWGGQMAMLYSQFYPERVLRLVVIEAVYFSPVSVDYFKQCTTEYIDSVIKLLEKSKTSKPPVYSFEKAKHAIINGRMYGKLKPEAAEPLLKRCLNSIGDNQYQITNDLRLKTKHCLFVDMDFCVSVIKEHPVTCPLLIIVGKDSTPLLEYYKEFLKELKHANPKCTTMEVNGNHDVHNNNPELVGPPIHSFLTTSNL</sequence>
<gene>
    <name evidence="4" type="ORF">PPYR_06194</name>
</gene>
<dbReference type="PRINTS" id="PR00111">
    <property type="entry name" value="ABHYDROLASE"/>
</dbReference>
<dbReference type="InterPro" id="IPR000639">
    <property type="entry name" value="Epox_hydrolase-like"/>
</dbReference>
<dbReference type="PANTHER" id="PTHR43798">
    <property type="entry name" value="MONOACYLGLYCEROL LIPASE"/>
    <property type="match status" value="1"/>
</dbReference>
<comment type="caution">
    <text evidence="4">The sequence shown here is derived from an EMBL/GenBank/DDBJ whole genome shotgun (WGS) entry which is preliminary data.</text>
</comment>
<evidence type="ECO:0000256" key="1">
    <source>
        <dbReference type="ARBA" id="ARBA00008645"/>
    </source>
</evidence>
<dbReference type="Proteomes" id="UP000327044">
    <property type="component" value="Unassembled WGS sequence"/>
</dbReference>
<keyword evidence="2 4" id="KW-0378">Hydrolase</keyword>
<dbReference type="SUPFAM" id="SSF53474">
    <property type="entry name" value="alpha/beta-Hydrolases"/>
    <property type="match status" value="1"/>
</dbReference>
<keyword evidence="5" id="KW-1185">Reference proteome</keyword>
<reference evidence="4 5" key="1">
    <citation type="journal article" date="2018" name="Elife">
        <title>Firefly genomes illuminate parallel origins of bioluminescence in beetles.</title>
        <authorList>
            <person name="Fallon T.R."/>
            <person name="Lower S.E."/>
            <person name="Chang C.H."/>
            <person name="Bessho-Uehara M."/>
            <person name="Martin G.J."/>
            <person name="Bewick A.J."/>
            <person name="Behringer M."/>
            <person name="Debat H.J."/>
            <person name="Wong I."/>
            <person name="Day J.C."/>
            <person name="Suvorov A."/>
            <person name="Silva C.J."/>
            <person name="Stanger-Hall K.F."/>
            <person name="Hall D.W."/>
            <person name="Schmitz R.J."/>
            <person name="Nelson D.R."/>
            <person name="Lewis S.M."/>
            <person name="Shigenobu S."/>
            <person name="Bybee S.M."/>
            <person name="Larracuente A.M."/>
            <person name="Oba Y."/>
            <person name="Weng J.K."/>
        </authorList>
    </citation>
    <scope>NUCLEOTIDE SEQUENCE [LARGE SCALE GENOMIC DNA]</scope>
    <source>
        <strain evidence="4">1611_PpyrPB1</strain>
        <tissue evidence="4">Whole body</tissue>
    </source>
</reference>
<organism evidence="4 5">
    <name type="scientific">Photinus pyralis</name>
    <name type="common">Common eastern firefly</name>
    <name type="synonym">Lampyris pyralis</name>
    <dbReference type="NCBI Taxonomy" id="7054"/>
    <lineage>
        <taxon>Eukaryota</taxon>
        <taxon>Metazoa</taxon>
        <taxon>Ecdysozoa</taxon>
        <taxon>Arthropoda</taxon>
        <taxon>Hexapoda</taxon>
        <taxon>Insecta</taxon>
        <taxon>Pterygota</taxon>
        <taxon>Neoptera</taxon>
        <taxon>Endopterygota</taxon>
        <taxon>Coleoptera</taxon>
        <taxon>Polyphaga</taxon>
        <taxon>Elateriformia</taxon>
        <taxon>Elateroidea</taxon>
        <taxon>Lampyridae</taxon>
        <taxon>Lampyrinae</taxon>
        <taxon>Photinus</taxon>
    </lineage>
</organism>
<dbReference type="OrthoDB" id="6431331at2759"/>
<dbReference type="InterPro" id="IPR050266">
    <property type="entry name" value="AB_hydrolase_sf"/>
</dbReference>
<protein>
    <submittedName>
        <fullName evidence="4">Lantern alpha beta hydrolase 1</fullName>
    </submittedName>
</protein>
<dbReference type="GO" id="GO:0016787">
    <property type="term" value="F:hydrolase activity"/>
    <property type="evidence" value="ECO:0007669"/>
    <property type="project" value="UniProtKB-KW"/>
</dbReference>
<name>A0A5N4ASY1_PHOPY</name>
<dbReference type="GO" id="GO:0016020">
    <property type="term" value="C:membrane"/>
    <property type="evidence" value="ECO:0007669"/>
    <property type="project" value="TreeGrafter"/>
</dbReference>
<proteinExistence type="inferred from homology"/>
<dbReference type="Pfam" id="PF00561">
    <property type="entry name" value="Abhydrolase_1"/>
    <property type="match status" value="1"/>
</dbReference>
<evidence type="ECO:0000256" key="2">
    <source>
        <dbReference type="ARBA" id="ARBA00022801"/>
    </source>
</evidence>
<dbReference type="InterPro" id="IPR000073">
    <property type="entry name" value="AB_hydrolase_1"/>
</dbReference>
<dbReference type="Gene3D" id="3.40.50.1820">
    <property type="entry name" value="alpha/beta hydrolase"/>
    <property type="match status" value="1"/>
</dbReference>
<dbReference type="EMBL" id="VVIM01000004">
    <property type="protein sequence ID" value="KAB0800454.1"/>
    <property type="molecule type" value="Genomic_DNA"/>
</dbReference>
<feature type="domain" description="AB hydrolase-1" evidence="3">
    <location>
        <begin position="27"/>
        <end position="129"/>
    </location>
</feature>
<evidence type="ECO:0000313" key="5">
    <source>
        <dbReference type="Proteomes" id="UP000327044"/>
    </source>
</evidence>
<dbReference type="AlphaFoldDB" id="A0A5N4ASY1"/>
<dbReference type="InParanoid" id="A0A5N4ASY1"/>
<dbReference type="PANTHER" id="PTHR43798:SF14">
    <property type="entry name" value="SERINE HYDROLASE-LIKE PROTEIN DDB_G0286239"/>
    <property type="match status" value="1"/>
</dbReference>
<accession>A0A5N4ASY1</accession>
<dbReference type="PRINTS" id="PR00412">
    <property type="entry name" value="EPOXHYDRLASE"/>
</dbReference>